<proteinExistence type="predicted"/>
<evidence type="ECO:0008006" key="3">
    <source>
        <dbReference type="Google" id="ProtNLM"/>
    </source>
</evidence>
<dbReference type="AlphaFoldDB" id="A0AAV9N550"/>
<organism evidence="1 2">
    <name type="scientific">Exophiala bonariae</name>
    <dbReference type="NCBI Taxonomy" id="1690606"/>
    <lineage>
        <taxon>Eukaryota</taxon>
        <taxon>Fungi</taxon>
        <taxon>Dikarya</taxon>
        <taxon>Ascomycota</taxon>
        <taxon>Pezizomycotina</taxon>
        <taxon>Eurotiomycetes</taxon>
        <taxon>Chaetothyriomycetidae</taxon>
        <taxon>Chaetothyriales</taxon>
        <taxon>Herpotrichiellaceae</taxon>
        <taxon>Exophiala</taxon>
    </lineage>
</organism>
<comment type="caution">
    <text evidence="1">The sequence shown here is derived from an EMBL/GenBank/DDBJ whole genome shotgun (WGS) entry which is preliminary data.</text>
</comment>
<dbReference type="InterPro" id="IPR009959">
    <property type="entry name" value="Cyclase_SnoaL-like"/>
</dbReference>
<dbReference type="InterPro" id="IPR032710">
    <property type="entry name" value="NTF2-like_dom_sf"/>
</dbReference>
<dbReference type="GO" id="GO:0030638">
    <property type="term" value="P:polyketide metabolic process"/>
    <property type="evidence" value="ECO:0007669"/>
    <property type="project" value="InterPro"/>
</dbReference>
<dbReference type="PANTHER" id="PTHR38436">
    <property type="entry name" value="POLYKETIDE CYCLASE SNOAL-LIKE DOMAIN"/>
    <property type="match status" value="1"/>
</dbReference>
<gene>
    <name evidence="1" type="ORF">LTR84_004021</name>
</gene>
<protein>
    <recommendedName>
        <fullName evidence="3">Carboxymethylenebutenolidase</fullName>
    </recommendedName>
</protein>
<keyword evidence="2" id="KW-1185">Reference proteome</keyword>
<dbReference type="EMBL" id="JAVRRD010000018">
    <property type="protein sequence ID" value="KAK5049902.1"/>
    <property type="molecule type" value="Genomic_DNA"/>
</dbReference>
<dbReference type="Gene3D" id="3.10.450.50">
    <property type="match status" value="1"/>
</dbReference>
<name>A0AAV9N550_9EURO</name>
<dbReference type="RefSeq" id="XP_064704712.1">
    <property type="nucleotide sequence ID" value="XM_064847600.1"/>
</dbReference>
<sequence length="417" mass="46746">MSKYNDISQPPPPLPSPNLVELEEGLKLLLPLTRRGHGPGIVLLTPNTDDPLAIREGVPSLLVKWAEEGYAVVGIEERALDRGVSTSLKAALKALSTCEKCEPKGKVGLVAYSAGLWDKAAPVLADTPEVLAAILYADASEQKSLSQANIPVLQQLAGGELTTRQISSTILSTYFYPDVQSHRFAIPFSESFHYNTEALSHTRNLTFLKPIMGGPYFDLELIWDEHTYYEFSDRSVEHTMSTMVQEPYVNHVPTMTGGVGRAALTSFYRQNFIFLNSVDTSMELLSRTIGIDRIIDEFLFKFTHDKELDWFLPGIPPTFKKAEIPFHAVVNIRGDRLYHEHINWDQGTALRQLGLMPEYLPYPSQLVNGSESTPGKRYEYRVPVGGIEVASKLRDRNSVSSNEMFKFQVKEVEEHQT</sequence>
<dbReference type="GeneID" id="89972200"/>
<dbReference type="PANTHER" id="PTHR38436:SF3">
    <property type="entry name" value="CARBOXYMETHYLENEBUTENOLIDASE-RELATED"/>
    <property type="match status" value="1"/>
</dbReference>
<dbReference type="SUPFAM" id="SSF54427">
    <property type="entry name" value="NTF2-like"/>
    <property type="match status" value="1"/>
</dbReference>
<accession>A0AAV9N550</accession>
<evidence type="ECO:0000313" key="2">
    <source>
        <dbReference type="Proteomes" id="UP001358417"/>
    </source>
</evidence>
<reference evidence="1 2" key="1">
    <citation type="submission" date="2023-08" db="EMBL/GenBank/DDBJ databases">
        <title>Black Yeasts Isolated from many extreme environments.</title>
        <authorList>
            <person name="Coleine C."/>
            <person name="Stajich J.E."/>
            <person name="Selbmann L."/>
        </authorList>
    </citation>
    <scope>NUCLEOTIDE SEQUENCE [LARGE SCALE GENOMIC DNA]</scope>
    <source>
        <strain evidence="1 2">CCFEE 5792</strain>
    </source>
</reference>
<evidence type="ECO:0000313" key="1">
    <source>
        <dbReference type="EMBL" id="KAK5049902.1"/>
    </source>
</evidence>
<dbReference type="Proteomes" id="UP001358417">
    <property type="component" value="Unassembled WGS sequence"/>
</dbReference>